<accession>A0A9P4NHL3</accession>
<dbReference type="Proteomes" id="UP000800235">
    <property type="component" value="Unassembled WGS sequence"/>
</dbReference>
<proteinExistence type="predicted"/>
<comment type="caution">
    <text evidence="2">The sequence shown here is derived from an EMBL/GenBank/DDBJ whole genome shotgun (WGS) entry which is preliminary data.</text>
</comment>
<protein>
    <submittedName>
        <fullName evidence="2">Uncharacterized protein</fullName>
    </submittedName>
</protein>
<name>A0A9P4NHL3_9PEZI</name>
<organism evidence="2 3">
    <name type="scientific">Tothia fuscella</name>
    <dbReference type="NCBI Taxonomy" id="1048955"/>
    <lineage>
        <taxon>Eukaryota</taxon>
        <taxon>Fungi</taxon>
        <taxon>Dikarya</taxon>
        <taxon>Ascomycota</taxon>
        <taxon>Pezizomycotina</taxon>
        <taxon>Dothideomycetes</taxon>
        <taxon>Pleosporomycetidae</taxon>
        <taxon>Venturiales</taxon>
        <taxon>Cylindrosympodiaceae</taxon>
        <taxon>Tothia</taxon>
    </lineage>
</organism>
<gene>
    <name evidence="2" type="ORF">EJ08DRAFT_738004</name>
</gene>
<evidence type="ECO:0000256" key="1">
    <source>
        <dbReference type="SAM" id="MobiDB-lite"/>
    </source>
</evidence>
<dbReference type="AlphaFoldDB" id="A0A9P4NHL3"/>
<reference evidence="2" key="1">
    <citation type="journal article" date="2020" name="Stud. Mycol.">
        <title>101 Dothideomycetes genomes: a test case for predicting lifestyles and emergence of pathogens.</title>
        <authorList>
            <person name="Haridas S."/>
            <person name="Albert R."/>
            <person name="Binder M."/>
            <person name="Bloem J."/>
            <person name="Labutti K."/>
            <person name="Salamov A."/>
            <person name="Andreopoulos B."/>
            <person name="Baker S."/>
            <person name="Barry K."/>
            <person name="Bills G."/>
            <person name="Bluhm B."/>
            <person name="Cannon C."/>
            <person name="Castanera R."/>
            <person name="Culley D."/>
            <person name="Daum C."/>
            <person name="Ezra D."/>
            <person name="Gonzalez J."/>
            <person name="Henrissat B."/>
            <person name="Kuo A."/>
            <person name="Liang C."/>
            <person name="Lipzen A."/>
            <person name="Lutzoni F."/>
            <person name="Magnuson J."/>
            <person name="Mondo S."/>
            <person name="Nolan M."/>
            <person name="Ohm R."/>
            <person name="Pangilinan J."/>
            <person name="Park H.-J."/>
            <person name="Ramirez L."/>
            <person name="Alfaro M."/>
            <person name="Sun H."/>
            <person name="Tritt A."/>
            <person name="Yoshinaga Y."/>
            <person name="Zwiers L.-H."/>
            <person name="Turgeon B."/>
            <person name="Goodwin S."/>
            <person name="Spatafora J."/>
            <person name="Crous P."/>
            <person name="Grigoriev I."/>
        </authorList>
    </citation>
    <scope>NUCLEOTIDE SEQUENCE</scope>
    <source>
        <strain evidence="2">CBS 130266</strain>
    </source>
</reference>
<sequence length="246" mass="26357">MQPTNALQAPEAPIFCASNALLSLGVRALSLSWLTPSPYPRIRRSDSSRGRSVSQDCTLPTQLQGIVLGFRLVPQSQETQLPAKGIQPPNFPSLPTRFTSRPQEPTLPDSVPRKRTILRLKAAESSKKERAGVGGGAGGELVRTLRRSLGRCRTGLRWWVGPIYQAGFSARSPSLKINQQLQTDGGMTAEKGATPAMGPAADTVFAGDSWNTNLVTEFPSQPEADVAEAAPGNGKGTMLCSLHQQK</sequence>
<dbReference type="EMBL" id="MU007093">
    <property type="protein sequence ID" value="KAF2422153.1"/>
    <property type="molecule type" value="Genomic_DNA"/>
</dbReference>
<evidence type="ECO:0000313" key="2">
    <source>
        <dbReference type="EMBL" id="KAF2422153.1"/>
    </source>
</evidence>
<feature type="region of interest" description="Disordered" evidence="1">
    <location>
        <begin position="81"/>
        <end position="110"/>
    </location>
</feature>
<evidence type="ECO:0000313" key="3">
    <source>
        <dbReference type="Proteomes" id="UP000800235"/>
    </source>
</evidence>
<keyword evidence="3" id="KW-1185">Reference proteome</keyword>